<comment type="similarity">
    <text evidence="4">Belongs to the BamB family.</text>
</comment>
<dbReference type="PROSITE" id="PS51257">
    <property type="entry name" value="PROKAR_LIPOPROTEIN"/>
    <property type="match status" value="1"/>
</dbReference>
<dbReference type="SUPFAM" id="SSF50998">
    <property type="entry name" value="Quinoprotein alcohol dehydrogenase-like"/>
    <property type="match status" value="1"/>
</dbReference>
<keyword evidence="1 4" id="KW-0732">Signal</keyword>
<comment type="function">
    <text evidence="4">Part of the outer membrane protein assembly complex, which is involved in assembly and insertion of beta-barrel proteins into the outer membrane.</text>
</comment>
<dbReference type="Pfam" id="PF13360">
    <property type="entry name" value="PQQ_2"/>
    <property type="match status" value="1"/>
</dbReference>
<feature type="domain" description="Pyrrolo-quinoline quinone repeat" evidence="5">
    <location>
        <begin position="75"/>
        <end position="298"/>
    </location>
</feature>
<dbReference type="Gene3D" id="2.130.10.10">
    <property type="entry name" value="YVTN repeat-like/Quinoprotein amine dehydrogenase"/>
    <property type="match status" value="1"/>
</dbReference>
<dbReference type="InterPro" id="IPR017687">
    <property type="entry name" value="BamB"/>
</dbReference>
<accession>A0A5C8NKI9</accession>
<organism evidence="6 7">
    <name type="scientific">Zeimonas arvi</name>
    <dbReference type="NCBI Taxonomy" id="2498847"/>
    <lineage>
        <taxon>Bacteria</taxon>
        <taxon>Pseudomonadati</taxon>
        <taxon>Pseudomonadota</taxon>
        <taxon>Betaproteobacteria</taxon>
        <taxon>Burkholderiales</taxon>
        <taxon>Burkholderiaceae</taxon>
        <taxon>Zeimonas</taxon>
    </lineage>
</organism>
<dbReference type="InterPro" id="IPR018391">
    <property type="entry name" value="PQQ_b-propeller_rpt"/>
</dbReference>
<evidence type="ECO:0000313" key="7">
    <source>
        <dbReference type="Proteomes" id="UP000321548"/>
    </source>
</evidence>
<comment type="subcellular location">
    <subcellularLocation>
        <location evidence="4">Cell outer membrane</location>
        <topology evidence="4">Lipid-anchor</topology>
    </subcellularLocation>
</comment>
<dbReference type="HAMAP" id="MF_00923">
    <property type="entry name" value="OM_assembly_BamB"/>
    <property type="match status" value="1"/>
</dbReference>
<dbReference type="EMBL" id="VDUY01000011">
    <property type="protein sequence ID" value="TXL61798.1"/>
    <property type="molecule type" value="Genomic_DNA"/>
</dbReference>
<dbReference type="AlphaFoldDB" id="A0A5C8NKI9"/>
<dbReference type="GO" id="GO:0009279">
    <property type="term" value="C:cell outer membrane"/>
    <property type="evidence" value="ECO:0007669"/>
    <property type="project" value="UniProtKB-SubCell"/>
</dbReference>
<dbReference type="NCBIfam" id="TIGR03300">
    <property type="entry name" value="assembly_YfgL"/>
    <property type="match status" value="1"/>
</dbReference>
<keyword evidence="7" id="KW-1185">Reference proteome</keyword>
<evidence type="ECO:0000256" key="3">
    <source>
        <dbReference type="ARBA" id="ARBA00023237"/>
    </source>
</evidence>
<dbReference type="InterPro" id="IPR002372">
    <property type="entry name" value="PQQ_rpt_dom"/>
</dbReference>
<sequence>MNPARRRLRLLGAGLAATAVLSGCGLWSSSKPKLPELPAVSGGAAARVAWTFESGPGGPGFQPLVVGDSVVVAGRNGLVARLDAATGRAIWRTDLGKPLIAGAGSDGEVTVVAARDGSLIALDREGKQKWSSPAGAEIVTVPAVGLGLAIVRGSDNRVSAWELDTGKRRWTFERQPPALVLRQTASIAMDTGSAYVGLPGGRLVALSLQNGALRWEAAIGLPRGSNEIERIADIVGSPLISGREVCAAAWRGRIGCLDTATGRAAWGRDFAAAAGIDLDSRAVVAVDADGGVQAFSRSGASLWRQEGLKRRQPSAPLLTGSHVLVGDSLGMLHVLSRDDGALQARLATDGSPLVGAPVLWRNLAIAQTTGGTLYAVSLD</sequence>
<dbReference type="Proteomes" id="UP000321548">
    <property type="component" value="Unassembled WGS sequence"/>
</dbReference>
<dbReference type="PANTHER" id="PTHR34512:SF30">
    <property type="entry name" value="OUTER MEMBRANE PROTEIN ASSEMBLY FACTOR BAMB"/>
    <property type="match status" value="1"/>
</dbReference>
<keyword evidence="4" id="KW-0564">Palmitate</keyword>
<proteinExistence type="inferred from homology"/>
<protein>
    <recommendedName>
        <fullName evidence="4">Outer membrane protein assembly factor BamB</fullName>
    </recommendedName>
</protein>
<comment type="caution">
    <text evidence="6">The sequence shown here is derived from an EMBL/GenBank/DDBJ whole genome shotgun (WGS) entry which is preliminary data.</text>
</comment>
<keyword evidence="3 4" id="KW-0998">Cell outer membrane</keyword>
<dbReference type="InterPro" id="IPR015943">
    <property type="entry name" value="WD40/YVTN_repeat-like_dom_sf"/>
</dbReference>
<name>A0A5C8NKI9_9BURK</name>
<gene>
    <name evidence="4 6" type="primary">bamB</name>
    <name evidence="6" type="ORF">FHP08_18185</name>
</gene>
<reference evidence="6 7" key="1">
    <citation type="submission" date="2019-06" db="EMBL/GenBank/DDBJ databases">
        <title>Quisquiliibacterium sp. nov., isolated from a maize field.</title>
        <authorList>
            <person name="Lin S.-Y."/>
            <person name="Tsai C.-F."/>
            <person name="Young C.-C."/>
        </authorList>
    </citation>
    <scope>NUCLEOTIDE SEQUENCE [LARGE SCALE GENOMIC DNA]</scope>
    <source>
        <strain evidence="6 7">CC-CFT501</strain>
    </source>
</reference>
<dbReference type="PANTHER" id="PTHR34512">
    <property type="entry name" value="CELL SURFACE PROTEIN"/>
    <property type="match status" value="1"/>
</dbReference>
<dbReference type="RefSeq" id="WP_147705932.1">
    <property type="nucleotide sequence ID" value="NZ_VDUY01000011.1"/>
</dbReference>
<dbReference type="GO" id="GO:0043165">
    <property type="term" value="P:Gram-negative-bacterium-type cell outer membrane assembly"/>
    <property type="evidence" value="ECO:0007669"/>
    <property type="project" value="UniProtKB-UniRule"/>
</dbReference>
<comment type="subunit">
    <text evidence="4">Part of the Bam complex.</text>
</comment>
<dbReference type="GO" id="GO:0051205">
    <property type="term" value="P:protein insertion into membrane"/>
    <property type="evidence" value="ECO:0007669"/>
    <property type="project" value="UniProtKB-UniRule"/>
</dbReference>
<evidence type="ECO:0000259" key="5">
    <source>
        <dbReference type="Pfam" id="PF13360"/>
    </source>
</evidence>
<evidence type="ECO:0000256" key="2">
    <source>
        <dbReference type="ARBA" id="ARBA00023136"/>
    </source>
</evidence>
<dbReference type="SMART" id="SM00564">
    <property type="entry name" value="PQQ"/>
    <property type="match status" value="6"/>
</dbReference>
<evidence type="ECO:0000256" key="1">
    <source>
        <dbReference type="ARBA" id="ARBA00022729"/>
    </source>
</evidence>
<dbReference type="OrthoDB" id="5173551at2"/>
<keyword evidence="2 4" id="KW-0472">Membrane</keyword>
<evidence type="ECO:0000313" key="6">
    <source>
        <dbReference type="EMBL" id="TXL61798.1"/>
    </source>
</evidence>
<evidence type="ECO:0000256" key="4">
    <source>
        <dbReference type="HAMAP-Rule" id="MF_00923"/>
    </source>
</evidence>
<keyword evidence="4" id="KW-0449">Lipoprotein</keyword>
<dbReference type="InterPro" id="IPR011047">
    <property type="entry name" value="Quinoprotein_ADH-like_sf"/>
</dbReference>